<feature type="transmembrane region" description="Helical" evidence="1">
    <location>
        <begin position="93"/>
        <end position="114"/>
    </location>
</feature>
<evidence type="ECO:0000313" key="2">
    <source>
        <dbReference type="EMBL" id="KAF3844102.1"/>
    </source>
</evidence>
<dbReference type="OrthoDB" id="8962680at2759"/>
<accession>A0A7J5Y3U8</accession>
<gene>
    <name evidence="2" type="ORF">F7725_016150</name>
</gene>
<comment type="caution">
    <text evidence="2">The sequence shown here is derived from an EMBL/GenBank/DDBJ whole genome shotgun (WGS) entry which is preliminary data.</text>
</comment>
<keyword evidence="1" id="KW-0812">Transmembrane</keyword>
<evidence type="ECO:0000313" key="3">
    <source>
        <dbReference type="Proteomes" id="UP000518266"/>
    </source>
</evidence>
<keyword evidence="1" id="KW-1133">Transmembrane helix</keyword>
<reference evidence="2 3" key="1">
    <citation type="submission" date="2020-03" db="EMBL/GenBank/DDBJ databases">
        <title>Dissostichus mawsoni Genome sequencing and assembly.</title>
        <authorList>
            <person name="Park H."/>
        </authorList>
    </citation>
    <scope>NUCLEOTIDE SEQUENCE [LARGE SCALE GENOMIC DNA]</scope>
    <source>
        <strain evidence="2">DM0001</strain>
        <tissue evidence="2">Muscle</tissue>
    </source>
</reference>
<proteinExistence type="predicted"/>
<evidence type="ECO:0000256" key="1">
    <source>
        <dbReference type="SAM" id="Phobius"/>
    </source>
</evidence>
<organism evidence="2 3">
    <name type="scientific">Dissostichus mawsoni</name>
    <name type="common">Antarctic cod</name>
    <dbReference type="NCBI Taxonomy" id="36200"/>
    <lineage>
        <taxon>Eukaryota</taxon>
        <taxon>Metazoa</taxon>
        <taxon>Chordata</taxon>
        <taxon>Craniata</taxon>
        <taxon>Vertebrata</taxon>
        <taxon>Euteleostomi</taxon>
        <taxon>Actinopterygii</taxon>
        <taxon>Neopterygii</taxon>
        <taxon>Teleostei</taxon>
        <taxon>Neoteleostei</taxon>
        <taxon>Acanthomorphata</taxon>
        <taxon>Eupercaria</taxon>
        <taxon>Perciformes</taxon>
        <taxon>Notothenioidei</taxon>
        <taxon>Nototheniidae</taxon>
        <taxon>Dissostichus</taxon>
    </lineage>
</organism>
<dbReference type="AlphaFoldDB" id="A0A7J5Y3U8"/>
<protein>
    <submittedName>
        <fullName evidence="2">Uncharacterized protein</fullName>
    </submittedName>
</protein>
<keyword evidence="3" id="KW-1185">Reference proteome</keyword>
<dbReference type="EMBL" id="JAAKFY010000017">
    <property type="protein sequence ID" value="KAF3844102.1"/>
    <property type="molecule type" value="Genomic_DNA"/>
</dbReference>
<keyword evidence="1" id="KW-0472">Membrane</keyword>
<name>A0A7J5Y3U8_DISMA</name>
<sequence length="299" mass="33991">MTAGQLTGSFVFVSLQYLMTEDIGSTSMSVDSRDTVLLSFHLTARIPSSLMFWSRRYRTSSRLVKKLSAKMAVVLGRTWYLPGQRQSGWWHPWLVVQCWLLVFIVVVIVVVIVIDLEHCRLHAPPLGRGAHVTWAWNVQIVGRWDKVRVFHIVIFLLVIVTDGRNSVNERSRKIAFSGFRENRKSVPKVQQFVEEVVPQYSPSALKVISDCPEDMWKYACDVMTTIGPFYMNKQHSKVALQNSVLACLWTLSYQESYGVADRFNMTKSACISMNSVLLSLHICLTTFPGPQGKPCIIQS</sequence>
<dbReference type="Proteomes" id="UP000518266">
    <property type="component" value="Unassembled WGS sequence"/>
</dbReference>